<evidence type="ECO:0000256" key="1">
    <source>
        <dbReference type="SAM" id="MobiDB-lite"/>
    </source>
</evidence>
<feature type="signal peptide" evidence="2">
    <location>
        <begin position="1"/>
        <end position="30"/>
    </location>
</feature>
<evidence type="ECO:0008006" key="5">
    <source>
        <dbReference type="Google" id="ProtNLM"/>
    </source>
</evidence>
<protein>
    <recommendedName>
        <fullName evidence="5">Secreted protein</fullName>
    </recommendedName>
</protein>
<evidence type="ECO:0000313" key="3">
    <source>
        <dbReference type="EMBL" id="KAG8070289.1"/>
    </source>
</evidence>
<evidence type="ECO:0000313" key="4">
    <source>
        <dbReference type="Proteomes" id="UP000729402"/>
    </source>
</evidence>
<feature type="chain" id="PRO_5035199069" description="Secreted protein" evidence="2">
    <location>
        <begin position="31"/>
        <end position="83"/>
    </location>
</feature>
<keyword evidence="2" id="KW-0732">Signal</keyword>
<feature type="compositionally biased region" description="Pro residues" evidence="1">
    <location>
        <begin position="66"/>
        <end position="83"/>
    </location>
</feature>
<organism evidence="3 4">
    <name type="scientific">Zizania palustris</name>
    <name type="common">Northern wild rice</name>
    <dbReference type="NCBI Taxonomy" id="103762"/>
    <lineage>
        <taxon>Eukaryota</taxon>
        <taxon>Viridiplantae</taxon>
        <taxon>Streptophyta</taxon>
        <taxon>Embryophyta</taxon>
        <taxon>Tracheophyta</taxon>
        <taxon>Spermatophyta</taxon>
        <taxon>Magnoliopsida</taxon>
        <taxon>Liliopsida</taxon>
        <taxon>Poales</taxon>
        <taxon>Poaceae</taxon>
        <taxon>BOP clade</taxon>
        <taxon>Oryzoideae</taxon>
        <taxon>Oryzeae</taxon>
        <taxon>Zizaniinae</taxon>
        <taxon>Zizania</taxon>
    </lineage>
</organism>
<name>A0A8J5SPI3_ZIZPA</name>
<evidence type="ECO:0000256" key="2">
    <source>
        <dbReference type="SAM" id="SignalP"/>
    </source>
</evidence>
<feature type="region of interest" description="Disordered" evidence="1">
    <location>
        <begin position="42"/>
        <end position="83"/>
    </location>
</feature>
<reference evidence="3" key="2">
    <citation type="submission" date="2021-02" db="EMBL/GenBank/DDBJ databases">
        <authorList>
            <person name="Kimball J.A."/>
            <person name="Haas M.W."/>
            <person name="Macchietto M."/>
            <person name="Kono T."/>
            <person name="Duquette J."/>
            <person name="Shao M."/>
        </authorList>
    </citation>
    <scope>NUCLEOTIDE SEQUENCE</scope>
    <source>
        <tissue evidence="3">Fresh leaf tissue</tissue>
    </source>
</reference>
<dbReference type="EMBL" id="JAAALK010000283">
    <property type="protein sequence ID" value="KAG8070289.1"/>
    <property type="molecule type" value="Genomic_DNA"/>
</dbReference>
<accession>A0A8J5SPI3</accession>
<keyword evidence="4" id="KW-1185">Reference proteome</keyword>
<dbReference type="AlphaFoldDB" id="A0A8J5SPI3"/>
<sequence length="83" mass="8877">MESARLRVELQAILVLSLLLSPSFLPCALAAGELVAGTGREKRERHLCASSKSTQSRRILRGNVSPPAPTSNPNPRLEPPCCG</sequence>
<comment type="caution">
    <text evidence="3">The sequence shown here is derived from an EMBL/GenBank/DDBJ whole genome shotgun (WGS) entry which is preliminary data.</text>
</comment>
<dbReference type="Proteomes" id="UP000729402">
    <property type="component" value="Unassembled WGS sequence"/>
</dbReference>
<reference evidence="3" key="1">
    <citation type="journal article" date="2021" name="bioRxiv">
        <title>Whole Genome Assembly and Annotation of Northern Wild Rice, Zizania palustris L., Supports a Whole Genome Duplication in the Zizania Genus.</title>
        <authorList>
            <person name="Haas M."/>
            <person name="Kono T."/>
            <person name="Macchietto M."/>
            <person name="Millas R."/>
            <person name="McGilp L."/>
            <person name="Shao M."/>
            <person name="Duquette J."/>
            <person name="Hirsch C.N."/>
            <person name="Kimball J."/>
        </authorList>
    </citation>
    <scope>NUCLEOTIDE SEQUENCE</scope>
    <source>
        <tissue evidence="3">Fresh leaf tissue</tissue>
    </source>
</reference>
<gene>
    <name evidence="3" type="ORF">GUJ93_ZPchr0006g41586</name>
</gene>
<proteinExistence type="predicted"/>